<keyword evidence="1" id="KW-1133">Transmembrane helix</keyword>
<sequence>MLEMPANRCDDFLGCEPFPCIVCIVMSFLDFLVLSFYAYDLS</sequence>
<proteinExistence type="predicted"/>
<evidence type="ECO:0000313" key="3">
    <source>
        <dbReference type="Proteomes" id="UP000003204"/>
    </source>
</evidence>
<name>A0A828SPX6_ACIBA</name>
<evidence type="ECO:0000256" key="1">
    <source>
        <dbReference type="SAM" id="Phobius"/>
    </source>
</evidence>
<reference evidence="2 3" key="1">
    <citation type="submission" date="2011-04" db="EMBL/GenBank/DDBJ databases">
        <authorList>
            <person name="Weinstock G."/>
            <person name="Sodergren E."/>
            <person name="Clifton S."/>
            <person name="Fulton L."/>
            <person name="Fulton B."/>
            <person name="Courtney L."/>
            <person name="Fronick C."/>
            <person name="Harrison M."/>
            <person name="Strong C."/>
            <person name="Farmer C."/>
            <person name="Delahaunty K."/>
            <person name="Markovic C."/>
            <person name="Hall O."/>
            <person name="Minx P."/>
            <person name="Tomlinson C."/>
            <person name="Mitreva M."/>
            <person name="Hou S."/>
            <person name="Chen J."/>
            <person name="Wollam A."/>
            <person name="Pepin K.H."/>
            <person name="Johnson M."/>
            <person name="Bhonagiri V."/>
            <person name="Zhang X."/>
            <person name="Suruliraj S."/>
            <person name="Warren W."/>
            <person name="Chinwalla A."/>
            <person name="Mardis E.R."/>
            <person name="Wilson R.K."/>
        </authorList>
    </citation>
    <scope>NUCLEOTIDE SEQUENCE [LARGE SCALE GENOMIC DNA]</scope>
    <source>
        <strain evidence="2 3">6014059</strain>
    </source>
</reference>
<comment type="caution">
    <text evidence="2">The sequence shown here is derived from an EMBL/GenBank/DDBJ whole genome shotgun (WGS) entry which is preliminary data.</text>
</comment>
<accession>A0A828SPX6</accession>
<keyword evidence="1" id="KW-0472">Membrane</keyword>
<organism evidence="2 3">
    <name type="scientific">Acinetobacter baumannii 6014059</name>
    <dbReference type="NCBI Taxonomy" id="525242"/>
    <lineage>
        <taxon>Bacteria</taxon>
        <taxon>Pseudomonadati</taxon>
        <taxon>Pseudomonadota</taxon>
        <taxon>Gammaproteobacteria</taxon>
        <taxon>Moraxellales</taxon>
        <taxon>Moraxellaceae</taxon>
        <taxon>Acinetobacter</taxon>
        <taxon>Acinetobacter calcoaceticus/baumannii complex</taxon>
    </lineage>
</organism>
<feature type="transmembrane region" description="Helical" evidence="1">
    <location>
        <begin position="20"/>
        <end position="39"/>
    </location>
</feature>
<dbReference type="Proteomes" id="UP000003204">
    <property type="component" value="Unassembled WGS sequence"/>
</dbReference>
<keyword evidence="1" id="KW-0812">Transmembrane</keyword>
<gene>
    <name evidence="2" type="ORF">HMPREF0022_03036</name>
</gene>
<dbReference type="AlphaFoldDB" id="A0A828SPX6"/>
<protein>
    <submittedName>
        <fullName evidence="2">Uncharacterized protein</fullName>
    </submittedName>
</protein>
<dbReference type="EMBL" id="ACYS02000162">
    <property type="protein sequence ID" value="EGJ67176.1"/>
    <property type="molecule type" value="Genomic_DNA"/>
</dbReference>
<evidence type="ECO:0000313" key="2">
    <source>
        <dbReference type="EMBL" id="EGJ67176.1"/>
    </source>
</evidence>